<gene>
    <name evidence="5" type="ORF">RBWH47_00509</name>
</gene>
<comment type="cofactor">
    <cofactor evidence="1">
        <name>Zn(2+)</name>
        <dbReference type="ChEBI" id="CHEBI:29105"/>
    </cofactor>
</comment>
<dbReference type="PATRIC" id="fig|991778.3.peg.2503"/>
<comment type="caution">
    <text evidence="5">The sequence shown here is derived from an EMBL/GenBank/DDBJ whole genome shotgun (WGS) entry which is preliminary data.</text>
</comment>
<dbReference type="InterPro" id="IPR036034">
    <property type="entry name" value="PDZ_sf"/>
</dbReference>
<dbReference type="Pfam" id="PF17820">
    <property type="entry name" value="PDZ_6"/>
    <property type="match status" value="1"/>
</dbReference>
<evidence type="ECO:0000256" key="2">
    <source>
        <dbReference type="SAM" id="MobiDB-lite"/>
    </source>
</evidence>
<feature type="region of interest" description="Disordered" evidence="2">
    <location>
        <begin position="216"/>
        <end position="258"/>
    </location>
</feature>
<evidence type="ECO:0000256" key="3">
    <source>
        <dbReference type="SAM" id="SignalP"/>
    </source>
</evidence>
<sequence>MLRSRRRSNWIRWAVCLSMFSCIHAIDASDASAQRLLERLRNRIQTPPPSPLQQPPYQNPAATNRANSGRNRTLATPFPRTNPSTDRRAPTTQRNPTASNGQPTVTGRSGEIASDSIEFGMRVSPAVVGGYQGLRVDGFSSDSRADEAGVRPGDLIVSIGNSRTRSLDEAVAALDDIRSTPGEGPSVAMQLFRGGRLYRGSVPAIANERIAAKPPITLPDAGRSVLDDSESNMNRPQGNEFPAPQLPAPATNRLPPPTNNAGPTLARSRGSLGIEVRDAAPQRGVMIVSVPDGTAGKVSGLAEGDRIVSASGRLIRGTDDLLREISVLRPGDEIEFGLIRGDAMLQKQVEMGGPGGEPTRSAIANSATTTAEINGETTDSGEAPSSGFLGGMGSMFGKMLGGNASTSQAPASEELPPPNAEPKATFTLPAPAESLPSPKPTAEPSVESDPLALPNDSFTPSVESLPPAEPKPPTVEELQREIQRLKQQLQAKE</sequence>
<evidence type="ECO:0000313" key="6">
    <source>
        <dbReference type="Proteomes" id="UP000006222"/>
    </source>
</evidence>
<evidence type="ECO:0000259" key="4">
    <source>
        <dbReference type="PROSITE" id="PS50106"/>
    </source>
</evidence>
<dbReference type="Gene3D" id="2.30.42.10">
    <property type="match status" value="2"/>
</dbReference>
<dbReference type="PANTHER" id="PTHR42837">
    <property type="entry name" value="REGULATOR OF SIGMA-E PROTEASE RSEP"/>
    <property type="match status" value="1"/>
</dbReference>
<evidence type="ECO:0000313" key="5">
    <source>
        <dbReference type="EMBL" id="EGF27661.1"/>
    </source>
</evidence>
<dbReference type="InterPro" id="IPR004387">
    <property type="entry name" value="Pept_M50_Zn"/>
</dbReference>
<feature type="region of interest" description="Disordered" evidence="2">
    <location>
        <begin position="44"/>
        <end position="109"/>
    </location>
</feature>
<feature type="domain" description="PDZ" evidence="4">
    <location>
        <begin position="268"/>
        <end position="317"/>
    </location>
</feature>
<dbReference type="Pfam" id="PF13180">
    <property type="entry name" value="PDZ_2"/>
    <property type="match status" value="1"/>
</dbReference>
<dbReference type="Proteomes" id="UP000006222">
    <property type="component" value="Unassembled WGS sequence"/>
</dbReference>
<dbReference type="EMBL" id="AFAR01000128">
    <property type="protein sequence ID" value="EGF27661.1"/>
    <property type="molecule type" value="Genomic_DNA"/>
</dbReference>
<protein>
    <submittedName>
        <fullName evidence="5">Serine proteinase HtrA</fullName>
    </submittedName>
</protein>
<feature type="region of interest" description="Disordered" evidence="2">
    <location>
        <begin position="371"/>
        <end position="478"/>
    </location>
</feature>
<dbReference type="GO" id="GO:0016020">
    <property type="term" value="C:membrane"/>
    <property type="evidence" value="ECO:0007669"/>
    <property type="project" value="InterPro"/>
</dbReference>
<keyword evidence="3" id="KW-0732">Signal</keyword>
<dbReference type="RefSeq" id="WP_007326282.1">
    <property type="nucleotide sequence ID" value="NZ_AFAR01000128.1"/>
</dbReference>
<feature type="compositionally biased region" description="Polar residues" evidence="2">
    <location>
        <begin position="371"/>
        <end position="380"/>
    </location>
</feature>
<organism evidence="5 6">
    <name type="scientific">Rhodopirellula baltica WH47</name>
    <dbReference type="NCBI Taxonomy" id="991778"/>
    <lineage>
        <taxon>Bacteria</taxon>
        <taxon>Pseudomonadati</taxon>
        <taxon>Planctomycetota</taxon>
        <taxon>Planctomycetia</taxon>
        <taxon>Pirellulales</taxon>
        <taxon>Pirellulaceae</taxon>
        <taxon>Rhodopirellula</taxon>
    </lineage>
</organism>
<feature type="compositionally biased region" description="Pro residues" evidence="2">
    <location>
        <begin position="46"/>
        <end position="58"/>
    </location>
</feature>
<feature type="chain" id="PRO_5003275163" evidence="3">
    <location>
        <begin position="26"/>
        <end position="493"/>
    </location>
</feature>
<dbReference type="SMART" id="SM00228">
    <property type="entry name" value="PDZ"/>
    <property type="match status" value="2"/>
</dbReference>
<dbReference type="AlphaFoldDB" id="F2ARM1"/>
<evidence type="ECO:0000256" key="1">
    <source>
        <dbReference type="ARBA" id="ARBA00001947"/>
    </source>
</evidence>
<reference evidence="5 6" key="1">
    <citation type="journal article" date="2013" name="Mar. Genomics">
        <title>Expression of sulfatases in Rhodopirellula baltica and the diversity of sulfatases in the genus Rhodopirellula.</title>
        <authorList>
            <person name="Wegner C.E."/>
            <person name="Richter-Heitmann T."/>
            <person name="Klindworth A."/>
            <person name="Klockow C."/>
            <person name="Richter M."/>
            <person name="Achstetter T."/>
            <person name="Glockner F.O."/>
            <person name="Harder J."/>
        </authorList>
    </citation>
    <scope>NUCLEOTIDE SEQUENCE [LARGE SCALE GENOMIC DNA]</scope>
    <source>
        <strain evidence="5 6">WH47</strain>
    </source>
</reference>
<name>F2ARM1_RHOBT</name>
<dbReference type="GO" id="GO:0004222">
    <property type="term" value="F:metalloendopeptidase activity"/>
    <property type="evidence" value="ECO:0007669"/>
    <property type="project" value="InterPro"/>
</dbReference>
<dbReference type="SUPFAM" id="SSF50156">
    <property type="entry name" value="PDZ domain-like"/>
    <property type="match status" value="2"/>
</dbReference>
<proteinExistence type="predicted"/>
<feature type="signal peptide" evidence="3">
    <location>
        <begin position="1"/>
        <end position="25"/>
    </location>
</feature>
<feature type="compositionally biased region" description="Polar residues" evidence="2">
    <location>
        <begin position="61"/>
        <end position="107"/>
    </location>
</feature>
<accession>F2ARM1</accession>
<dbReference type="GO" id="GO:0006508">
    <property type="term" value="P:proteolysis"/>
    <property type="evidence" value="ECO:0007669"/>
    <property type="project" value="InterPro"/>
</dbReference>
<dbReference type="InterPro" id="IPR041489">
    <property type="entry name" value="PDZ_6"/>
</dbReference>
<dbReference type="InterPro" id="IPR001478">
    <property type="entry name" value="PDZ"/>
</dbReference>
<dbReference type="PANTHER" id="PTHR42837:SF2">
    <property type="entry name" value="MEMBRANE METALLOPROTEASE ARASP2, CHLOROPLASTIC-RELATED"/>
    <property type="match status" value="1"/>
</dbReference>
<dbReference type="PROSITE" id="PS50106">
    <property type="entry name" value="PDZ"/>
    <property type="match status" value="1"/>
</dbReference>